<feature type="transmembrane region" description="Helical" evidence="7">
    <location>
        <begin position="283"/>
        <end position="302"/>
    </location>
</feature>
<evidence type="ECO:0000256" key="2">
    <source>
        <dbReference type="ARBA" id="ARBA00022448"/>
    </source>
</evidence>
<feature type="transmembrane region" description="Helical" evidence="7">
    <location>
        <begin position="361"/>
        <end position="382"/>
    </location>
</feature>
<evidence type="ECO:0000256" key="4">
    <source>
        <dbReference type="ARBA" id="ARBA00022692"/>
    </source>
</evidence>
<feature type="transmembrane region" description="Helical" evidence="7">
    <location>
        <begin position="193"/>
        <end position="218"/>
    </location>
</feature>
<dbReference type="InterPro" id="IPR052031">
    <property type="entry name" value="Membrane_Transporter-Flippase"/>
</dbReference>
<keyword evidence="9" id="KW-1185">Reference proteome</keyword>
<dbReference type="PANTHER" id="PTHR43549">
    <property type="entry name" value="MULTIDRUG RESISTANCE PROTEIN YPNP-RELATED"/>
    <property type="match status" value="1"/>
</dbReference>
<comment type="caution">
    <text evidence="8">The sequence shown here is derived from an EMBL/GenBank/DDBJ whole genome shotgun (WGS) entry which is preliminary data.</text>
</comment>
<feature type="transmembrane region" description="Helical" evidence="7">
    <location>
        <begin position="323"/>
        <end position="349"/>
    </location>
</feature>
<dbReference type="RefSeq" id="WP_129221844.1">
    <property type="nucleotide sequence ID" value="NZ_QYBC01000029.1"/>
</dbReference>
<dbReference type="Proteomes" id="UP000289411">
    <property type="component" value="Unassembled WGS sequence"/>
</dbReference>
<evidence type="ECO:0000256" key="5">
    <source>
        <dbReference type="ARBA" id="ARBA00022989"/>
    </source>
</evidence>
<feature type="transmembrane region" description="Helical" evidence="7">
    <location>
        <begin position="256"/>
        <end position="277"/>
    </location>
</feature>
<keyword evidence="6 7" id="KW-0472">Membrane</keyword>
<dbReference type="AlphaFoldDB" id="A0A4Q2R725"/>
<reference evidence="8 9" key="1">
    <citation type="submission" date="2018-09" db="EMBL/GenBank/DDBJ databases">
        <authorList>
            <person name="Grouzdev D.S."/>
            <person name="Krutkina M.S."/>
        </authorList>
    </citation>
    <scope>NUCLEOTIDE SEQUENCE [LARGE SCALE GENOMIC DNA]</scope>
    <source>
        <strain evidence="8 9">RmlP001</strain>
    </source>
</reference>
<organism evidence="8 9">
    <name type="scientific">Lichenibacterium ramalinae</name>
    <dbReference type="NCBI Taxonomy" id="2316527"/>
    <lineage>
        <taxon>Bacteria</taxon>
        <taxon>Pseudomonadati</taxon>
        <taxon>Pseudomonadota</taxon>
        <taxon>Alphaproteobacteria</taxon>
        <taxon>Hyphomicrobiales</taxon>
        <taxon>Lichenihabitantaceae</taxon>
        <taxon>Lichenibacterium</taxon>
    </lineage>
</organism>
<dbReference type="PIRSF" id="PIRSF006603">
    <property type="entry name" value="DinF"/>
    <property type="match status" value="1"/>
</dbReference>
<feature type="transmembrane region" description="Helical" evidence="7">
    <location>
        <begin position="422"/>
        <end position="441"/>
    </location>
</feature>
<keyword evidence="3" id="KW-1003">Cell membrane</keyword>
<feature type="transmembrane region" description="Helical" evidence="7">
    <location>
        <begin position="97"/>
        <end position="122"/>
    </location>
</feature>
<evidence type="ECO:0000256" key="1">
    <source>
        <dbReference type="ARBA" id="ARBA00004429"/>
    </source>
</evidence>
<keyword evidence="5 7" id="KW-1133">Transmembrane helix</keyword>
<dbReference type="GO" id="GO:0042910">
    <property type="term" value="F:xenobiotic transmembrane transporter activity"/>
    <property type="evidence" value="ECO:0007669"/>
    <property type="project" value="InterPro"/>
</dbReference>
<dbReference type="InterPro" id="IPR048279">
    <property type="entry name" value="MdtK-like"/>
</dbReference>
<keyword evidence="2" id="KW-0813">Transport</keyword>
<dbReference type="Pfam" id="PF01554">
    <property type="entry name" value="MatE"/>
    <property type="match status" value="2"/>
</dbReference>
<feature type="transmembrane region" description="Helical" evidence="7">
    <location>
        <begin position="134"/>
        <end position="155"/>
    </location>
</feature>
<dbReference type="PANTHER" id="PTHR43549:SF2">
    <property type="entry name" value="MULTIDRUG RESISTANCE PROTEIN NORM-RELATED"/>
    <property type="match status" value="1"/>
</dbReference>
<evidence type="ECO:0000313" key="9">
    <source>
        <dbReference type="Proteomes" id="UP000289411"/>
    </source>
</evidence>
<dbReference type="OrthoDB" id="9806302at2"/>
<evidence type="ECO:0000313" key="8">
    <source>
        <dbReference type="EMBL" id="RYB01751.1"/>
    </source>
</evidence>
<gene>
    <name evidence="8" type="ORF">D3272_24360</name>
</gene>
<feature type="transmembrane region" description="Helical" evidence="7">
    <location>
        <begin position="47"/>
        <end position="76"/>
    </location>
</feature>
<dbReference type="GO" id="GO:0015297">
    <property type="term" value="F:antiporter activity"/>
    <property type="evidence" value="ECO:0007669"/>
    <property type="project" value="InterPro"/>
</dbReference>
<dbReference type="GO" id="GO:0005886">
    <property type="term" value="C:plasma membrane"/>
    <property type="evidence" value="ECO:0007669"/>
    <property type="project" value="UniProtKB-SubCell"/>
</dbReference>
<keyword evidence="4 7" id="KW-0812">Transmembrane</keyword>
<sequence>MTLALEPSEPSVLRPLLRLAVPIVLANLLQTGYQITDAFWVGRLGAAAVAAVSVSFPVTFLMIALGGGLAVAGATLTAQYAGARDQAMVDHVAAQTMIMVVGTSMVLGSVGVALAPLILKAIGVAPEVYAEALGFLRVSFVGLIFVFAFAMFQALMRGVGRAVAPLAIVAGTVVLNFALDPLLIFGWGPVPAFGVMGAALATLGTQGLATLAAIVLLWRGTYGIRVTPAGLKPDLAYIRRAFRLGFPASIELSARAVGLIVLSFLVTSFGTVTLAAYGIGANVLQVVTIPALGLSTAAAALVGQSIGAGQVERAARTTRLAGALGFMVLTLVGIAAAAAAPAIVGFFVSGDPAVVAEGGRFIRIVAPAWGFIALQLTVVSTFRAAGTMVAAMVLALVSQWVLQFPLAYVLSRPQVLGTAGLWWSFPVTNVLTALAAVGWYLRGDWTTMRLTGTVPAGTAQVIVEAITEDGLPRV</sequence>
<feature type="transmembrane region" description="Helical" evidence="7">
    <location>
        <begin position="389"/>
        <end position="410"/>
    </location>
</feature>
<name>A0A4Q2R725_9HYPH</name>
<evidence type="ECO:0000256" key="7">
    <source>
        <dbReference type="SAM" id="Phobius"/>
    </source>
</evidence>
<feature type="transmembrane region" description="Helical" evidence="7">
    <location>
        <begin position="162"/>
        <end position="187"/>
    </location>
</feature>
<dbReference type="EMBL" id="QYBC01000029">
    <property type="protein sequence ID" value="RYB01751.1"/>
    <property type="molecule type" value="Genomic_DNA"/>
</dbReference>
<comment type="subcellular location">
    <subcellularLocation>
        <location evidence="1">Cell inner membrane</location>
        <topology evidence="1">Multi-pass membrane protein</topology>
    </subcellularLocation>
</comment>
<evidence type="ECO:0000256" key="3">
    <source>
        <dbReference type="ARBA" id="ARBA00022475"/>
    </source>
</evidence>
<protein>
    <submittedName>
        <fullName evidence="8">MATE family efflux transporter</fullName>
    </submittedName>
</protein>
<dbReference type="InterPro" id="IPR002528">
    <property type="entry name" value="MATE_fam"/>
</dbReference>
<evidence type="ECO:0000256" key="6">
    <source>
        <dbReference type="ARBA" id="ARBA00023136"/>
    </source>
</evidence>
<dbReference type="NCBIfam" id="TIGR00797">
    <property type="entry name" value="matE"/>
    <property type="match status" value="1"/>
</dbReference>
<reference evidence="8 9" key="2">
    <citation type="submission" date="2019-02" db="EMBL/GenBank/DDBJ databases">
        <title>'Lichenibacterium ramalinii' gen. nov. sp. nov., 'Lichenibacterium minor' gen. nov. sp. nov.</title>
        <authorList>
            <person name="Pankratov T."/>
        </authorList>
    </citation>
    <scope>NUCLEOTIDE SEQUENCE [LARGE SCALE GENOMIC DNA]</scope>
    <source>
        <strain evidence="8 9">RmlP001</strain>
    </source>
</reference>
<accession>A0A4Q2R725</accession>
<proteinExistence type="predicted"/>